<feature type="region of interest" description="Disordered" evidence="1">
    <location>
        <begin position="2395"/>
        <end position="2632"/>
    </location>
</feature>
<feature type="compositionally biased region" description="Basic residues" evidence="1">
    <location>
        <begin position="1074"/>
        <end position="1085"/>
    </location>
</feature>
<evidence type="ECO:0000313" key="2">
    <source>
        <dbReference type="EMBL" id="KPA83677.1"/>
    </source>
</evidence>
<feature type="compositionally biased region" description="Low complexity" evidence="1">
    <location>
        <begin position="2395"/>
        <end position="2404"/>
    </location>
</feature>
<feature type="compositionally biased region" description="Low complexity" evidence="1">
    <location>
        <begin position="2309"/>
        <end position="2325"/>
    </location>
</feature>
<feature type="compositionally biased region" description="Basic and acidic residues" evidence="1">
    <location>
        <begin position="100"/>
        <end position="110"/>
    </location>
</feature>
<feature type="compositionally biased region" description="Basic and acidic residues" evidence="1">
    <location>
        <begin position="1213"/>
        <end position="1228"/>
    </location>
</feature>
<feature type="compositionally biased region" description="Low complexity" evidence="1">
    <location>
        <begin position="2282"/>
        <end position="2301"/>
    </location>
</feature>
<reference evidence="2 3" key="1">
    <citation type="submission" date="2015-07" db="EMBL/GenBank/DDBJ databases">
        <title>High-quality genome of monoxenous trypanosomatid Leptomonas pyrrhocoris.</title>
        <authorList>
            <person name="Flegontov P."/>
            <person name="Butenko A."/>
            <person name="Firsov S."/>
            <person name="Vlcek C."/>
            <person name="Logacheva M.D."/>
            <person name="Field M."/>
            <person name="Filatov D."/>
            <person name="Flegontova O."/>
            <person name="Gerasimov E."/>
            <person name="Jackson A.P."/>
            <person name="Kelly S."/>
            <person name="Opperdoes F."/>
            <person name="O'Reilly A."/>
            <person name="Votypka J."/>
            <person name="Yurchenko V."/>
            <person name="Lukes J."/>
        </authorList>
    </citation>
    <scope>NUCLEOTIDE SEQUENCE [LARGE SCALE GENOMIC DNA]</scope>
    <source>
        <strain evidence="2">H10</strain>
    </source>
</reference>
<gene>
    <name evidence="2" type="ORF">ABB37_01935</name>
</gene>
<dbReference type="RefSeq" id="XP_015662116.1">
    <property type="nucleotide sequence ID" value="XM_015798638.1"/>
</dbReference>
<feature type="region of interest" description="Disordered" evidence="1">
    <location>
        <begin position="553"/>
        <end position="588"/>
    </location>
</feature>
<feature type="compositionally biased region" description="Polar residues" evidence="1">
    <location>
        <begin position="2512"/>
        <end position="2528"/>
    </location>
</feature>
<feature type="region of interest" description="Disordered" evidence="1">
    <location>
        <begin position="1072"/>
        <end position="1120"/>
    </location>
</feature>
<comment type="caution">
    <text evidence="2">The sequence shown here is derived from an EMBL/GenBank/DDBJ whole genome shotgun (WGS) entry which is preliminary data.</text>
</comment>
<name>A0A0M9G6V5_LEPPY</name>
<organism evidence="2 3">
    <name type="scientific">Leptomonas pyrrhocoris</name>
    <name type="common">Firebug parasite</name>
    <dbReference type="NCBI Taxonomy" id="157538"/>
    <lineage>
        <taxon>Eukaryota</taxon>
        <taxon>Discoba</taxon>
        <taxon>Euglenozoa</taxon>
        <taxon>Kinetoplastea</taxon>
        <taxon>Metakinetoplastina</taxon>
        <taxon>Trypanosomatida</taxon>
        <taxon>Trypanosomatidae</taxon>
        <taxon>Leishmaniinae</taxon>
        <taxon>Leptomonas</taxon>
    </lineage>
</organism>
<dbReference type="GeneID" id="26902230"/>
<feature type="region of interest" description="Disordered" evidence="1">
    <location>
        <begin position="1511"/>
        <end position="1536"/>
    </location>
</feature>
<feature type="region of interest" description="Disordered" evidence="1">
    <location>
        <begin position="385"/>
        <end position="418"/>
    </location>
</feature>
<feature type="region of interest" description="Disordered" evidence="1">
    <location>
        <begin position="491"/>
        <end position="510"/>
    </location>
</feature>
<sequence>MSAAVRTPLTNFLSADVARAASAPLCMSVRRASEAASAGAPPSTHLTEGSSDQEEVLTSFGADGAPSAAQRSHGGSHGAHRRPPQQQRHTSSTQFSNRGADSDRHQRHDGTSAAPVSRAVLAARLMRRHRLHTTQPYLVLSSGEEVPGCSGGVYHLQGRLDARAAAGGARSSAYAGRVRGGGNSVRMASFPYRDGSPAAFTAAAAAASPQVCGHDAAYRRMQDFEPFERLFRRYLERGHVLYATQRLLHHPNAPAPVVLLDRILRHRVPAPAFVSQALLSSMHGARTDRSTSAAATFALQRVTARLRTDATCRPLYDTPDIRALLLEATLREGLFDVATELVQETPNEWITPHAWSLLVQAAGQAKLPHSQLLWRLLSIRDGSSSSSPAEAAEAARMPSSTGSSSSSSSNSSSSGPMQRVLTRAGESALLKRVPLCGLPYPMSAGAPPAPPPLPPPSFPTASAAAAAAVAASQGTESAQRGEASLASPFSASSAPLAASPSASRSPAPSSRLPLDAVHIPGFAFAARTCGTVQMPTFPSIGAPLFQSNARLSERNTSANGEEAAAEKDSARSAAPALPPPPSSATSALVPSTFSTEGMRWCALGPVDMGYAAEHYNSDTAAAAGDFRAVGAAGALFGFSSFQSLFAEVEEEVRRTASTEGAPSSSSLPPRASRRVLWETTALRMLHQQHGIVYGLDATTTARVLLRCGVGFSGQASPLLAQHVLRRYLRSCHVLRDEVVRAQELIEAQMDAEEEEAVLGRRDRTPRSTIPLQNASETAAAAATEASAATTTTAVTTVSPRRSAKELLELYPRLSRAVAPHPSPFLVFFKVMREAREVLSNAVDEEVAAAAAARRSRTSGLRANSSLPMVHWELVWHAFQQLNRENPLWFTQMTAQEAGDLCQDVIEVLCHGADPWLPLNVARRVSLRHVVDGVEMALWLLHRLDPSHHTEEAREVARKLFRWLLVDVGLHLQPSLHHHLIPAARALIRLGLQEELRVLYSAVLDNVYVFLPEHRDAFIHVLRDLICPSCASILPESDVYVDRACPNCMAVVPAKDADTIPSFRLSAEHVERLRERRKQQRQRTRQRLSASVHRLQSEDHDRERRPARPQRPYHLRGPQDAADVLRRHLQRSKEAEEEEGNEDGGNVMALRLAEAATLVPGVSVGSDYALFPVAGGGDSGHAAVMDVRAAMEESSRRLELQRAARRYALAQRGDTSDDAQREASFRDRNSSSSSGLVSPYRTSAAMPTTLPISAQELDAATLKYLSTAANAGARASAATNAAHDGVWVCVWCQAENTEWSSRVQCSACGAETGPAAPWRHFAYADPVTGDVMAELRGRMSNCEERPVDAIVAGYLLMVYRRTFQLRATPADQERLQRLVAMLCRLQERVLAGYVYTRLVPLPQRHVGALLHLLAQTYGQESEARYRALTQDDLTRPEKEGVFFEAVFGPQTCRVCFGSHDWHLCPIVTRDFAGAADAQHEQQRSPISLSPEEKQRAVLERLAQRIHEAAQSAVAATAPAATSPTASSSTARNPAAAAGKPNAQLVVNAYVAFVSSPFREIFAELHADDTNELSLLLSSLQQYRRAAFVLCHIPLTQRSTAAYLRLVSFFNVTEEEALTLLDAKTKAPHPSDPTAASATSATAAAAPNFVQVTKTCCMCLDQRHASHECPRLGEWLRGVQRLAREERESAAAAAAAAAKSSTSTTTALVDSVGSARLRQRLRAQVDGWTTAGPERLHAFYRYLVAHMELLGPSSRDRPSAASPSLASSSTATAAAAASSSPRRMDLNDPLVYAVNKTVTKLAMLERRSETYRLYAHAPVECVSAATTSAVLRMNGFAEDSIRALLKADDYDDAAASSSMDDDSMRATEAELMMARSGSNVHAVSAARQRAPLAARTAAVPVQRCCLLCFSSAHAYVDCPELAAAATEAEKLLLVVQQVGGISCVHDGIGAAAAYVYNVYNRGRLSGGMVRLNPALVTALLTLARRCFATHQLSHGMRVLRRIPVEMVPPATAYTDLWRAAGLPEESVEQKQAQLLALYDAEGLVPSVDSPPPRPTFSNSFLSQLSRVLHDDVCRHCYEHGHTIATCPLFHAEVSFGRDYVAAYRMSMMSEQLDRAWQEAYLLKLVDFFRTHYLFMPYHIAGVANALNAITAMWSFRGEPGIALRNLLMIPPAYRRRQAFKHVLHALRVPSADITRLLGDFYFAPENSGVGGGGNGSGHNSAGGGNPQQQQEMMMAQHLLIPKPAIRDLARRQIFEQVPAAMVALTESTERMAHIRANHERRGGAADTLSSSSSASAASEMNAGSGMGVGISARIAQSIRQQQQQQQQPSPDMDGVSASSFNSPILRRVMQSGDMAQLREDFDPILAELENAVGMRLGSRHTLFTSAIDIVGSAAASTATSGTAGAARRTRAPSPTHPSRDTSSPSSSSSFSAEVSTSSTGRGVSEAEVVTEVQTQPVQRGNPQRSATPRSSSFPLPPKPLSAAQEPPFSSFARQLREQQQGQPPPRSPRGTQPVNETSVTAPQVGDTATTGGERAPANSGAVPHAASRMSEDEVKSSFSEPSTRTSRERQRQQQQQQQRSQGPTDHRSRSNNRDYRGNRSNAQPYRGSNRRQTQQQSQRRHDRRDGRGSNTEAQ</sequence>
<feature type="compositionally biased region" description="Low complexity" evidence="1">
    <location>
        <begin position="1757"/>
        <end position="1778"/>
    </location>
</feature>
<dbReference type="PANTHER" id="PTHR24216">
    <property type="entry name" value="PAXILLIN-RELATED"/>
    <property type="match status" value="1"/>
</dbReference>
<feature type="compositionally biased region" description="Low complexity" evidence="1">
    <location>
        <begin position="2418"/>
        <end position="2456"/>
    </location>
</feature>
<feature type="compositionally biased region" description="Low complexity" evidence="1">
    <location>
        <begin position="2604"/>
        <end position="2615"/>
    </location>
</feature>
<keyword evidence="3" id="KW-1185">Reference proteome</keyword>
<feature type="region of interest" description="Disordered" evidence="1">
    <location>
        <begin position="1752"/>
        <end position="1778"/>
    </location>
</feature>
<dbReference type="OMA" id="DLCRHCY"/>
<feature type="compositionally biased region" description="Low complexity" evidence="1">
    <location>
        <begin position="2570"/>
        <end position="2579"/>
    </location>
</feature>
<accession>A0A0M9G6V5</accession>
<evidence type="ECO:0000256" key="1">
    <source>
        <dbReference type="SAM" id="MobiDB-lite"/>
    </source>
</evidence>
<dbReference type="OrthoDB" id="250979at2759"/>
<feature type="region of interest" description="Disordered" evidence="1">
    <location>
        <begin position="35"/>
        <end position="116"/>
    </location>
</feature>
<protein>
    <submittedName>
        <fullName evidence="2">Uncharacterized protein</fullName>
    </submittedName>
</protein>
<feature type="compositionally biased region" description="Low complexity" evidence="1">
    <location>
        <begin position="385"/>
        <end position="414"/>
    </location>
</feature>
<feature type="compositionally biased region" description="Basic and acidic residues" evidence="1">
    <location>
        <begin position="2582"/>
        <end position="2595"/>
    </location>
</feature>
<dbReference type="Proteomes" id="UP000037923">
    <property type="component" value="Unassembled WGS sequence"/>
</dbReference>
<evidence type="ECO:0000313" key="3">
    <source>
        <dbReference type="Proteomes" id="UP000037923"/>
    </source>
</evidence>
<feature type="region of interest" description="Disordered" evidence="1">
    <location>
        <begin position="2277"/>
        <end position="2337"/>
    </location>
</feature>
<dbReference type="EMBL" id="LGTL01000003">
    <property type="protein sequence ID" value="KPA83677.1"/>
    <property type="molecule type" value="Genomic_DNA"/>
</dbReference>
<proteinExistence type="predicted"/>
<feature type="compositionally biased region" description="Polar residues" evidence="1">
    <location>
        <begin position="84"/>
        <end position="99"/>
    </location>
</feature>
<feature type="region of interest" description="Disordered" evidence="1">
    <location>
        <begin position="1208"/>
        <end position="1239"/>
    </location>
</feature>
<feature type="compositionally biased region" description="Basic and acidic residues" evidence="1">
    <location>
        <begin position="1094"/>
        <end position="1105"/>
    </location>
</feature>
<dbReference type="VEuPathDB" id="TriTrypDB:LpyrH10_03_0860"/>